<dbReference type="AlphaFoldDB" id="A0A5E4MGC2"/>
<dbReference type="EMBL" id="CABPRJ010000748">
    <property type="protein sequence ID" value="VVC31266.1"/>
    <property type="molecule type" value="Genomic_DNA"/>
</dbReference>
<evidence type="ECO:0000313" key="1">
    <source>
        <dbReference type="EMBL" id="VVC31266.1"/>
    </source>
</evidence>
<dbReference type="OrthoDB" id="6624460at2759"/>
<accession>A0A5E4MGC2</accession>
<keyword evidence="2" id="KW-1185">Reference proteome</keyword>
<sequence length="278" mass="32640">ARYNYEDYIYELKQKLQETYKTARDNIINSKEKSKGKYDQGQQQIHIEVDDQVWVKNHQQKRKLGPKWVGLYSVIQLHGNENITIQRGRKEIKLHKNEVKLATNTIIFGKTKANQFNITPIYNPSGIYFHSINNLRVDNSFWRFLTYVNITNYNEKYGKIVNMIKQIGESCKLSQSLEVTSFQRTCGQYKHQTNSFLTEINNNIEHIMRIIESPKDNHREKRGLINAVGRLANVLFGVCDDADAEYFYDRIKDLENSKLRVLQLVDTQTQIMRSIIAN</sequence>
<dbReference type="Proteomes" id="UP000325440">
    <property type="component" value="Unassembled WGS sequence"/>
</dbReference>
<dbReference type="InterPro" id="IPR022048">
    <property type="entry name" value="Envelope_fusion-like"/>
</dbReference>
<evidence type="ECO:0000313" key="2">
    <source>
        <dbReference type="Proteomes" id="UP000325440"/>
    </source>
</evidence>
<gene>
    <name evidence="1" type="ORF">CINCED_3A005776</name>
</gene>
<name>A0A5E4MGC2_9HEMI</name>
<proteinExistence type="predicted"/>
<protein>
    <submittedName>
        <fullName evidence="1">Envelope fusion protein-like</fullName>
    </submittedName>
</protein>
<organism evidence="1 2">
    <name type="scientific">Cinara cedri</name>
    <dbReference type="NCBI Taxonomy" id="506608"/>
    <lineage>
        <taxon>Eukaryota</taxon>
        <taxon>Metazoa</taxon>
        <taxon>Ecdysozoa</taxon>
        <taxon>Arthropoda</taxon>
        <taxon>Hexapoda</taxon>
        <taxon>Insecta</taxon>
        <taxon>Pterygota</taxon>
        <taxon>Neoptera</taxon>
        <taxon>Paraneoptera</taxon>
        <taxon>Hemiptera</taxon>
        <taxon>Sternorrhyncha</taxon>
        <taxon>Aphidomorpha</taxon>
        <taxon>Aphidoidea</taxon>
        <taxon>Aphididae</taxon>
        <taxon>Lachninae</taxon>
        <taxon>Cinara</taxon>
    </lineage>
</organism>
<dbReference type="Pfam" id="PF12259">
    <property type="entry name" value="Baculo_F"/>
    <property type="match status" value="1"/>
</dbReference>
<feature type="non-terminal residue" evidence="1">
    <location>
        <position position="278"/>
    </location>
</feature>
<feature type="non-terminal residue" evidence="1">
    <location>
        <position position="1"/>
    </location>
</feature>
<reference evidence="1 2" key="1">
    <citation type="submission" date="2019-08" db="EMBL/GenBank/DDBJ databases">
        <authorList>
            <person name="Alioto T."/>
            <person name="Alioto T."/>
            <person name="Gomez Garrido J."/>
        </authorList>
    </citation>
    <scope>NUCLEOTIDE SEQUENCE [LARGE SCALE GENOMIC DNA]</scope>
</reference>